<dbReference type="Proteomes" id="UP000694388">
    <property type="component" value="Unplaced"/>
</dbReference>
<name>A0A8C4R9W2_EPTBU</name>
<evidence type="ECO:0000313" key="3">
    <source>
        <dbReference type="Ensembl" id="ENSEBUP00000027001.1"/>
    </source>
</evidence>
<protein>
    <submittedName>
        <fullName evidence="3">Uncharacterized protein</fullName>
    </submittedName>
</protein>
<sequence length="113" mass="12406">MFRMFRMGLLVLVALSLLVTLTLGSGVPIGVPMPGAPVTADVNDPTFKQMVRKAVLNFNGGINDMYLYKLNDIVGYSQTVVISALVQMVVVSSRVRMTVVSRLQLYPDVSGRW</sequence>
<evidence type="ECO:0000313" key="4">
    <source>
        <dbReference type="Proteomes" id="UP000694388"/>
    </source>
</evidence>
<evidence type="ECO:0000256" key="2">
    <source>
        <dbReference type="SAM" id="SignalP"/>
    </source>
</evidence>
<dbReference type="Ensembl" id="ENSEBUT00000027577.1">
    <property type="protein sequence ID" value="ENSEBUP00000027001.1"/>
    <property type="gene ID" value="ENSEBUG00000016602.1"/>
</dbReference>
<proteinExistence type="predicted"/>
<feature type="transmembrane region" description="Helical" evidence="1">
    <location>
        <begin position="73"/>
        <end position="92"/>
    </location>
</feature>
<keyword evidence="1" id="KW-0812">Transmembrane</keyword>
<organism evidence="3 4">
    <name type="scientific">Eptatretus burgeri</name>
    <name type="common">Inshore hagfish</name>
    <dbReference type="NCBI Taxonomy" id="7764"/>
    <lineage>
        <taxon>Eukaryota</taxon>
        <taxon>Metazoa</taxon>
        <taxon>Chordata</taxon>
        <taxon>Craniata</taxon>
        <taxon>Vertebrata</taxon>
        <taxon>Cyclostomata</taxon>
        <taxon>Myxini</taxon>
        <taxon>Myxiniformes</taxon>
        <taxon>Myxinidae</taxon>
        <taxon>Eptatretinae</taxon>
        <taxon>Eptatretus</taxon>
    </lineage>
</organism>
<dbReference type="Gene3D" id="3.10.450.10">
    <property type="match status" value="1"/>
</dbReference>
<dbReference type="InterPro" id="IPR046350">
    <property type="entry name" value="Cystatin_sf"/>
</dbReference>
<evidence type="ECO:0000256" key="1">
    <source>
        <dbReference type="SAM" id="Phobius"/>
    </source>
</evidence>
<dbReference type="SUPFAM" id="SSF54403">
    <property type="entry name" value="Cystatin/monellin"/>
    <property type="match status" value="1"/>
</dbReference>
<dbReference type="AlphaFoldDB" id="A0A8C4R9W2"/>
<feature type="chain" id="PRO_5034838084" evidence="2">
    <location>
        <begin position="25"/>
        <end position="113"/>
    </location>
</feature>
<accession>A0A8C4R9W2</accession>
<keyword evidence="4" id="KW-1185">Reference proteome</keyword>
<reference evidence="3" key="1">
    <citation type="submission" date="2025-08" db="UniProtKB">
        <authorList>
            <consortium name="Ensembl"/>
        </authorList>
    </citation>
    <scope>IDENTIFICATION</scope>
</reference>
<keyword evidence="1" id="KW-1133">Transmembrane helix</keyword>
<keyword evidence="1" id="KW-0472">Membrane</keyword>
<feature type="signal peptide" evidence="2">
    <location>
        <begin position="1"/>
        <end position="24"/>
    </location>
</feature>
<reference evidence="3" key="2">
    <citation type="submission" date="2025-09" db="UniProtKB">
        <authorList>
            <consortium name="Ensembl"/>
        </authorList>
    </citation>
    <scope>IDENTIFICATION</scope>
</reference>
<keyword evidence="2" id="KW-0732">Signal</keyword>